<evidence type="ECO:0000313" key="1">
    <source>
        <dbReference type="EMBL" id="OGD67936.1"/>
    </source>
</evidence>
<dbReference type="AlphaFoldDB" id="A0A1F5EL45"/>
<name>A0A1F5EL45_9BACT</name>
<comment type="caution">
    <text evidence="1">The sequence shown here is derived from an EMBL/GenBank/DDBJ whole genome shotgun (WGS) entry which is preliminary data.</text>
</comment>
<sequence>MVTFLELSEKDQRNIKDFKEGRINFDVFKNVSKKISEEFFNYILVNGFPFKNSVSDEEYRAGISLSLHLPLEHLKKIFLEIEKAPSDEIDLKYKAYFIDKIRIGEGSPQLYGTQIKKNECGKVELFEVEDMNNLDKRRNEMGLESVDEYLKNFDK</sequence>
<accession>A0A1F5EL45</accession>
<protein>
    <submittedName>
        <fullName evidence="1">Uncharacterized protein</fullName>
    </submittedName>
</protein>
<reference evidence="1 2" key="1">
    <citation type="journal article" date="2016" name="Nat. Commun.">
        <title>Thousands of microbial genomes shed light on interconnected biogeochemical processes in an aquifer system.</title>
        <authorList>
            <person name="Anantharaman K."/>
            <person name="Brown C.T."/>
            <person name="Hug L.A."/>
            <person name="Sharon I."/>
            <person name="Castelle C.J."/>
            <person name="Probst A.J."/>
            <person name="Thomas B.C."/>
            <person name="Singh A."/>
            <person name="Wilkins M.J."/>
            <person name="Karaoz U."/>
            <person name="Brodie E.L."/>
            <person name="Williams K.H."/>
            <person name="Hubbard S.S."/>
            <person name="Banfield J.F."/>
        </authorList>
    </citation>
    <scope>NUCLEOTIDE SEQUENCE [LARGE SCALE GENOMIC DNA]</scope>
</reference>
<gene>
    <name evidence="1" type="ORF">A3E89_01475</name>
</gene>
<evidence type="ECO:0000313" key="2">
    <source>
        <dbReference type="Proteomes" id="UP000185891"/>
    </source>
</evidence>
<organism evidence="1 2">
    <name type="scientific">Candidatus Campbellbacteria bacterium RIFCSPHIGHO2_12_FULL_35_10</name>
    <dbReference type="NCBI Taxonomy" id="1797578"/>
    <lineage>
        <taxon>Bacteria</taxon>
        <taxon>Candidatus Campbelliibacteriota</taxon>
    </lineage>
</organism>
<dbReference type="Proteomes" id="UP000185891">
    <property type="component" value="Unassembled WGS sequence"/>
</dbReference>
<proteinExistence type="predicted"/>
<dbReference type="EMBL" id="MFAA01000047">
    <property type="protein sequence ID" value="OGD67936.1"/>
    <property type="molecule type" value="Genomic_DNA"/>
</dbReference>